<dbReference type="InterPro" id="IPR036910">
    <property type="entry name" value="HMG_box_dom_sf"/>
</dbReference>
<dbReference type="Proteomes" id="UP000444721">
    <property type="component" value="Unassembled WGS sequence"/>
</dbReference>
<dbReference type="SMART" id="SM00398">
    <property type="entry name" value="HMG"/>
    <property type="match status" value="2"/>
</dbReference>
<dbReference type="AlphaFoldDB" id="A0A6A5C173"/>
<feature type="region of interest" description="Disordered" evidence="3">
    <location>
        <begin position="516"/>
        <end position="566"/>
    </location>
</feature>
<feature type="compositionally biased region" description="Low complexity" evidence="3">
    <location>
        <begin position="549"/>
        <end position="564"/>
    </location>
</feature>
<dbReference type="VEuPathDB" id="AmoebaDB:NF0128520"/>
<dbReference type="CDD" id="cd00084">
    <property type="entry name" value="HMG-box_SF"/>
    <property type="match status" value="2"/>
</dbReference>
<evidence type="ECO:0000259" key="4">
    <source>
        <dbReference type="PROSITE" id="PS50118"/>
    </source>
</evidence>
<dbReference type="GO" id="GO:0005634">
    <property type="term" value="C:nucleus"/>
    <property type="evidence" value="ECO:0007669"/>
    <property type="project" value="UniProtKB-UniRule"/>
</dbReference>
<keyword evidence="6" id="KW-1185">Reference proteome</keyword>
<dbReference type="GO" id="GO:0003677">
    <property type="term" value="F:DNA binding"/>
    <property type="evidence" value="ECO:0007669"/>
    <property type="project" value="UniProtKB-UniRule"/>
</dbReference>
<dbReference type="Pfam" id="PF00505">
    <property type="entry name" value="HMG_box"/>
    <property type="match status" value="2"/>
</dbReference>
<dbReference type="SUPFAM" id="SSF47095">
    <property type="entry name" value="HMG-box"/>
    <property type="match status" value="2"/>
</dbReference>
<feature type="region of interest" description="Disordered" evidence="3">
    <location>
        <begin position="38"/>
        <end position="89"/>
    </location>
</feature>
<dbReference type="InterPro" id="IPR050342">
    <property type="entry name" value="HMGB"/>
</dbReference>
<feature type="region of interest" description="Disordered" evidence="3">
    <location>
        <begin position="369"/>
        <end position="388"/>
    </location>
</feature>
<dbReference type="Gene3D" id="1.10.30.10">
    <property type="entry name" value="High mobility group box domain"/>
    <property type="match status" value="2"/>
</dbReference>
<evidence type="ECO:0000313" key="6">
    <source>
        <dbReference type="Proteomes" id="UP000444721"/>
    </source>
</evidence>
<dbReference type="RefSeq" id="XP_044565255.1">
    <property type="nucleotide sequence ID" value="XM_044704421.1"/>
</dbReference>
<dbReference type="OrthoDB" id="6247875at2759"/>
<feature type="compositionally biased region" description="Low complexity" evidence="3">
    <location>
        <begin position="433"/>
        <end position="447"/>
    </location>
</feature>
<dbReference type="PANTHER" id="PTHR48112">
    <property type="entry name" value="HIGH MOBILITY GROUP PROTEIN DSP1"/>
    <property type="match status" value="1"/>
</dbReference>
<feature type="DNA-binding region" description="HMG box" evidence="2">
    <location>
        <begin position="718"/>
        <end position="786"/>
    </location>
</feature>
<dbReference type="PROSITE" id="PS50118">
    <property type="entry name" value="HMG_BOX_2"/>
    <property type="match status" value="2"/>
</dbReference>
<evidence type="ECO:0000256" key="2">
    <source>
        <dbReference type="PROSITE-ProRule" id="PRU00267"/>
    </source>
</evidence>
<dbReference type="VEuPathDB" id="AmoebaDB:NfTy_026650"/>
<reference evidence="5 6" key="1">
    <citation type="journal article" date="2019" name="Sci. Rep.">
        <title>Nanopore sequencing improves the draft genome of the human pathogenic amoeba Naegleria fowleri.</title>
        <authorList>
            <person name="Liechti N."/>
            <person name="Schurch N."/>
            <person name="Bruggmann R."/>
            <person name="Wittwer M."/>
        </authorList>
    </citation>
    <scope>NUCLEOTIDE SEQUENCE [LARGE SCALE GENOMIC DNA]</scope>
    <source>
        <strain evidence="5 6">ATCC 30894</strain>
    </source>
</reference>
<protein>
    <recommendedName>
        <fullName evidence="4">HMG box domain-containing protein</fullName>
    </recommendedName>
</protein>
<feature type="compositionally biased region" description="Polar residues" evidence="3">
    <location>
        <begin position="62"/>
        <end position="71"/>
    </location>
</feature>
<feature type="DNA-binding region" description="HMG box" evidence="2">
    <location>
        <begin position="657"/>
        <end position="726"/>
    </location>
</feature>
<evidence type="ECO:0000256" key="1">
    <source>
        <dbReference type="ARBA" id="ARBA00023125"/>
    </source>
</evidence>
<organism evidence="5 6">
    <name type="scientific">Naegleria fowleri</name>
    <name type="common">Brain eating amoeba</name>
    <dbReference type="NCBI Taxonomy" id="5763"/>
    <lineage>
        <taxon>Eukaryota</taxon>
        <taxon>Discoba</taxon>
        <taxon>Heterolobosea</taxon>
        <taxon>Tetramitia</taxon>
        <taxon>Eutetramitia</taxon>
        <taxon>Vahlkampfiidae</taxon>
        <taxon>Naegleria</taxon>
    </lineage>
</organism>
<gene>
    <name evidence="5" type="ORF">FDP41_013756</name>
</gene>
<feature type="domain" description="HMG box" evidence="4">
    <location>
        <begin position="657"/>
        <end position="726"/>
    </location>
</feature>
<evidence type="ECO:0000313" key="5">
    <source>
        <dbReference type="EMBL" id="KAF0980542.1"/>
    </source>
</evidence>
<feature type="compositionally biased region" description="Polar residues" evidence="3">
    <location>
        <begin position="38"/>
        <end position="52"/>
    </location>
</feature>
<dbReference type="GeneID" id="68120971"/>
<feature type="domain" description="HMG box" evidence="4">
    <location>
        <begin position="718"/>
        <end position="786"/>
    </location>
</feature>
<feature type="region of interest" description="Disordered" evidence="3">
    <location>
        <begin position="423"/>
        <end position="454"/>
    </location>
</feature>
<keyword evidence="2" id="KW-0539">Nucleus</keyword>
<comment type="caution">
    <text evidence="5">The sequence shown here is derived from an EMBL/GenBank/DDBJ whole genome shotgun (WGS) entry which is preliminary data.</text>
</comment>
<dbReference type="VEuPathDB" id="AmoebaDB:FDP41_013756"/>
<accession>A0A6A5C173</accession>
<dbReference type="InterPro" id="IPR009071">
    <property type="entry name" value="HMG_box_dom"/>
</dbReference>
<dbReference type="EMBL" id="VFQX01000019">
    <property type="protein sequence ID" value="KAF0980542.1"/>
    <property type="molecule type" value="Genomic_DNA"/>
</dbReference>
<feature type="compositionally biased region" description="Polar residues" evidence="3">
    <location>
        <begin position="516"/>
        <end position="544"/>
    </location>
</feature>
<proteinExistence type="predicted"/>
<keyword evidence="1 2" id="KW-0238">DNA-binding</keyword>
<sequence length="792" mass="89457">MNTLASPSTQSIKSNFNNYHAFNNHQIALVPTSQYQQQQLNEGSSSSTTIVTHRSHHDEPNIPTTSTNNSAKAAPNHHHHQQQRGNSLPSFGEHLRLLNQVQQSIMMNQQQKQQKLVMNDAVVASATNINTGGMEMASSMMNHDNHQCAQNTMTSHSEFTNSMNALLLSQQYLLNQQQEQHQFALQQSSSSIMQIPSCQHHGLSPKLPQQQIITYHSVEGCIVDENKIFGPINVLNADETKQTKIVVMPTSVFQRFLEPILEHIKQALFTPLQQPSLVSVLHPLTSLAQPPSFIGTFPQQMHSHSSGLNLKLVVNSDDLEPFIIQQQPSSSYDNIFMNCHSSNANEVLSQSQYHNANMLLVDSIQHHHNNEPLLTGSSRSSENMKDLSERLEQDEDCSIIFEESNQDVTSSCQTSSETCNAVCSSGDSHTKDNTQQQQGNTTNNYKKTNNKKGIKKKRKYIKSGLFRKDPKSGQFLFSSRDRARLATLITPHEHATGSSSNIATNTTLHEGNVNTPMESQQCSISNNNDSIALFGGNSSTSGSIDQHHSNSSSPHTSTLSSEYSNGTDEHDRLAFELYCSETVPIHKDTASNMILLREQWRLLPHEERERYKRSVVVMSTLENSNAGDGTLMTNVDYIEEFSEKDNSNSLVGKYSRLKRPLNAYNIFCKTHFPEFQQQYPDCTINQISKYIGEKWKSLSKEERQPYIDQSKKNSQPVVKKPLSAYNIFCKSQFEIFKKKYPDLNIHLLSRKVADSWKSLSEDEKRIYYEGAQKQRQENLIQVHNMIPTLAKQ</sequence>
<evidence type="ECO:0000256" key="3">
    <source>
        <dbReference type="SAM" id="MobiDB-lite"/>
    </source>
</evidence>
<name>A0A6A5C173_NAEFO</name>